<dbReference type="NCBIfam" id="NF046119">
    <property type="entry name" value="memb_SCO4225"/>
    <property type="match status" value="1"/>
</dbReference>
<feature type="transmembrane region" description="Helical" evidence="1">
    <location>
        <begin position="86"/>
        <end position="105"/>
    </location>
</feature>
<feature type="transmembrane region" description="Helical" evidence="1">
    <location>
        <begin position="55"/>
        <end position="74"/>
    </location>
</feature>
<accession>A0ABS3S8H6</accession>
<dbReference type="RefSeq" id="WP_208251127.1">
    <property type="nucleotide sequence ID" value="NZ_JAGEPF010000036.1"/>
</dbReference>
<comment type="caution">
    <text evidence="2">The sequence shown here is derived from an EMBL/GenBank/DDBJ whole genome shotgun (WGS) entry which is preliminary data.</text>
</comment>
<keyword evidence="1" id="KW-0812">Transmembrane</keyword>
<dbReference type="EMBL" id="JAGEPF010000036">
    <property type="protein sequence ID" value="MBO2464544.1"/>
    <property type="molecule type" value="Genomic_DNA"/>
</dbReference>
<evidence type="ECO:0000313" key="3">
    <source>
        <dbReference type="Proteomes" id="UP000680206"/>
    </source>
</evidence>
<keyword evidence="1" id="KW-0472">Membrane</keyword>
<evidence type="ECO:0000313" key="2">
    <source>
        <dbReference type="EMBL" id="MBO2464544.1"/>
    </source>
</evidence>
<name>A0ABS3S8H6_9ACTN</name>
<keyword evidence="1" id="KW-1133">Transmembrane helix</keyword>
<protein>
    <submittedName>
        <fullName evidence="2">Uncharacterized protein</fullName>
    </submittedName>
</protein>
<proteinExistence type="predicted"/>
<keyword evidence="3" id="KW-1185">Reference proteome</keyword>
<gene>
    <name evidence="2" type="ORF">J4709_43940</name>
</gene>
<dbReference type="Pfam" id="PF25637">
    <property type="entry name" value="DUF7942"/>
    <property type="match status" value="1"/>
</dbReference>
<evidence type="ECO:0000256" key="1">
    <source>
        <dbReference type="SAM" id="Phobius"/>
    </source>
</evidence>
<reference evidence="2 3" key="1">
    <citation type="submission" date="2021-03" db="EMBL/GenBank/DDBJ databases">
        <title>Actinomadura violae sp. nov., isolated from lichen in Thailand.</title>
        <authorList>
            <person name="Kanchanasin P."/>
            <person name="Saeng-In P."/>
            <person name="Phongsopitanun W."/>
            <person name="Yuki M."/>
            <person name="Kudo T."/>
            <person name="Ohkuma M."/>
            <person name="Tanasupawat S."/>
        </authorList>
    </citation>
    <scope>NUCLEOTIDE SEQUENCE [LARGE SCALE GENOMIC DNA]</scope>
    <source>
        <strain evidence="2 3">LCR2-06</strain>
    </source>
</reference>
<dbReference type="InterPro" id="IPR057702">
    <property type="entry name" value="DUF7942"/>
</dbReference>
<dbReference type="Proteomes" id="UP000680206">
    <property type="component" value="Unassembled WGS sequence"/>
</dbReference>
<organism evidence="2 3">
    <name type="scientific">Actinomadura violacea</name>
    <dbReference type="NCBI Taxonomy" id="2819934"/>
    <lineage>
        <taxon>Bacteria</taxon>
        <taxon>Bacillati</taxon>
        <taxon>Actinomycetota</taxon>
        <taxon>Actinomycetes</taxon>
        <taxon>Streptosporangiales</taxon>
        <taxon>Thermomonosporaceae</taxon>
        <taxon>Actinomadura</taxon>
    </lineage>
</organism>
<sequence>MSSSFTARAGRPGRPGRTPAEWVRLAVAASYGTAVLVTTAIVLGYDLFADDPGFIGIWLLLITAPLSMVGMYLLDYLGNMPDALGTFMLYAVTTVSGALQTWLLWPPRRPRRREAEAPPA</sequence>
<feature type="transmembrane region" description="Helical" evidence="1">
    <location>
        <begin position="22"/>
        <end position="43"/>
    </location>
</feature>